<dbReference type="Gene3D" id="3.40.50.1820">
    <property type="entry name" value="alpha/beta hydrolase"/>
    <property type="match status" value="1"/>
</dbReference>
<accession>A0ABV9HFZ2</accession>
<name>A0ABV9HFZ2_9MICO</name>
<dbReference type="Pfam" id="PF12697">
    <property type="entry name" value="Abhydrolase_6"/>
    <property type="match status" value="1"/>
</dbReference>
<protein>
    <submittedName>
        <fullName evidence="3">Alpha/beta fold hydrolase</fullName>
    </submittedName>
</protein>
<dbReference type="GO" id="GO:0016787">
    <property type="term" value="F:hydrolase activity"/>
    <property type="evidence" value="ECO:0007669"/>
    <property type="project" value="UniProtKB-KW"/>
</dbReference>
<dbReference type="InterPro" id="IPR050266">
    <property type="entry name" value="AB_hydrolase_sf"/>
</dbReference>
<keyword evidence="1 3" id="KW-0378">Hydrolase</keyword>
<dbReference type="PANTHER" id="PTHR43798:SF31">
    <property type="entry name" value="AB HYDROLASE SUPERFAMILY PROTEIN YCLE"/>
    <property type="match status" value="1"/>
</dbReference>
<dbReference type="EMBL" id="JBHSFI010000003">
    <property type="protein sequence ID" value="MFC4628051.1"/>
    <property type="molecule type" value="Genomic_DNA"/>
</dbReference>
<sequence>MDTGREAARRAEDDLGVAHTWGDGPEVVLLSNPLADPVAWSAGVRGDLLRAGHRVTTFEHRPEQDDWRGVVACATAFVERREAPVALVGWSQGAAIAQEVALAAPDRVRAAVLLAPYGRQNQIDVVLQQAWDDLLDHGTDSLRLLLNLLTAFPPERLADDGFVAQLRAAQHDWAGPPDPRTRRRSAAFIASYQDRLADLADVAVPCLVLGFELDTDTFAARAREVADAIPAAEYLELPGLGHAAPAAEPQRVWPPVLGFLARHHPANGLTRI</sequence>
<dbReference type="SUPFAM" id="SSF53474">
    <property type="entry name" value="alpha/beta-Hydrolases"/>
    <property type="match status" value="1"/>
</dbReference>
<gene>
    <name evidence="3" type="ORF">ACFO6V_07395</name>
</gene>
<dbReference type="PANTHER" id="PTHR43798">
    <property type="entry name" value="MONOACYLGLYCEROL LIPASE"/>
    <property type="match status" value="1"/>
</dbReference>
<dbReference type="Proteomes" id="UP001596011">
    <property type="component" value="Unassembled WGS sequence"/>
</dbReference>
<evidence type="ECO:0000313" key="4">
    <source>
        <dbReference type="Proteomes" id="UP001596011"/>
    </source>
</evidence>
<feature type="domain" description="AB hydrolase-1" evidence="2">
    <location>
        <begin position="60"/>
        <end position="252"/>
    </location>
</feature>
<dbReference type="InterPro" id="IPR029058">
    <property type="entry name" value="AB_hydrolase_fold"/>
</dbReference>
<comment type="caution">
    <text evidence="3">The sequence shown here is derived from an EMBL/GenBank/DDBJ whole genome shotgun (WGS) entry which is preliminary data.</text>
</comment>
<evidence type="ECO:0000313" key="3">
    <source>
        <dbReference type="EMBL" id="MFC4628051.1"/>
    </source>
</evidence>
<evidence type="ECO:0000259" key="2">
    <source>
        <dbReference type="Pfam" id="PF12697"/>
    </source>
</evidence>
<keyword evidence="4" id="KW-1185">Reference proteome</keyword>
<dbReference type="InterPro" id="IPR000073">
    <property type="entry name" value="AB_hydrolase_1"/>
</dbReference>
<dbReference type="RefSeq" id="WP_377133761.1">
    <property type="nucleotide sequence ID" value="NZ_JBHSFI010000003.1"/>
</dbReference>
<evidence type="ECO:0000256" key="1">
    <source>
        <dbReference type="ARBA" id="ARBA00022801"/>
    </source>
</evidence>
<reference evidence="4" key="1">
    <citation type="journal article" date="2019" name="Int. J. Syst. Evol. Microbiol.">
        <title>The Global Catalogue of Microorganisms (GCM) 10K type strain sequencing project: providing services to taxonomists for standard genome sequencing and annotation.</title>
        <authorList>
            <consortium name="The Broad Institute Genomics Platform"/>
            <consortium name="The Broad Institute Genome Sequencing Center for Infectious Disease"/>
            <person name="Wu L."/>
            <person name="Ma J."/>
        </authorList>
    </citation>
    <scope>NUCLEOTIDE SEQUENCE [LARGE SCALE GENOMIC DNA]</scope>
    <source>
        <strain evidence="4">CCUG 42722</strain>
    </source>
</reference>
<proteinExistence type="predicted"/>
<organism evidence="3 4">
    <name type="scientific">Promicromonospora alba</name>
    <dbReference type="NCBI Taxonomy" id="1616110"/>
    <lineage>
        <taxon>Bacteria</taxon>
        <taxon>Bacillati</taxon>
        <taxon>Actinomycetota</taxon>
        <taxon>Actinomycetes</taxon>
        <taxon>Micrococcales</taxon>
        <taxon>Promicromonosporaceae</taxon>
        <taxon>Promicromonospora</taxon>
    </lineage>
</organism>